<dbReference type="OrthoDB" id="119238at2"/>
<protein>
    <recommendedName>
        <fullName evidence="3">RiboL-PSP-HEPN domain-containing protein</fullName>
    </recommendedName>
</protein>
<evidence type="ECO:0000313" key="1">
    <source>
        <dbReference type="EMBL" id="ELR63099.1"/>
    </source>
</evidence>
<keyword evidence="2" id="KW-1185">Reference proteome</keyword>
<dbReference type="AlphaFoldDB" id="L8J647"/>
<evidence type="ECO:0000313" key="2">
    <source>
        <dbReference type="Proteomes" id="UP000011134"/>
    </source>
</evidence>
<reference evidence="1 2" key="1">
    <citation type="submission" date="2012-12" db="EMBL/GenBank/DDBJ databases">
        <title>Genome Assembly of Photobacterium sp. AK15.</title>
        <authorList>
            <person name="Khatri I."/>
            <person name="Vaidya B."/>
            <person name="Srinivas T.N.R."/>
            <person name="Subramanian S."/>
            <person name="Pinnaka A."/>
        </authorList>
    </citation>
    <scope>NUCLEOTIDE SEQUENCE [LARGE SCALE GENOMIC DNA]</scope>
    <source>
        <strain evidence="1 2">AK15</strain>
    </source>
</reference>
<sequence length="276" mass="31711">MQMDISFECDCGEVIKTIVGVPMPNFEAEKNRDSATEHYEEILCDECGKENEVMVVNTFFAADCYVNNGDNEVNYGMPYFPEDDYDDWYESNKTQYEIFNDHIKSIESLLEVQVESSVQFSLLVMLYGHIVAAVEGYLAATFIHKVINSEELIKKLVETDPTFSKRTFSLKEIFEKQSALKTTVADYLKELIFHDLKKIKPMYLSVLGHDFENISWLFQAVKVRHDCVHRAGFDKEGNQIVVDEDVIRELVAKCTEMVTSVEETVSKISEPDDLPF</sequence>
<dbReference type="RefSeq" id="WP_007471456.1">
    <property type="nucleotide sequence ID" value="NZ_AMZO01000057.1"/>
</dbReference>
<name>L8J647_9GAMM</name>
<proteinExistence type="predicted"/>
<comment type="caution">
    <text evidence="1">The sequence shown here is derived from an EMBL/GenBank/DDBJ whole genome shotgun (WGS) entry which is preliminary data.</text>
</comment>
<dbReference type="PATRIC" id="fig|1056511.3.peg.4925"/>
<accession>L8J647</accession>
<gene>
    <name evidence="1" type="ORF">C942_04113</name>
</gene>
<evidence type="ECO:0008006" key="3">
    <source>
        <dbReference type="Google" id="ProtNLM"/>
    </source>
</evidence>
<dbReference type="EMBL" id="AMZO01000057">
    <property type="protein sequence ID" value="ELR63099.1"/>
    <property type="molecule type" value="Genomic_DNA"/>
</dbReference>
<organism evidence="1 2">
    <name type="scientific">Photobacterium marinum</name>
    <dbReference type="NCBI Taxonomy" id="1056511"/>
    <lineage>
        <taxon>Bacteria</taxon>
        <taxon>Pseudomonadati</taxon>
        <taxon>Pseudomonadota</taxon>
        <taxon>Gammaproteobacteria</taxon>
        <taxon>Vibrionales</taxon>
        <taxon>Vibrionaceae</taxon>
        <taxon>Photobacterium</taxon>
    </lineage>
</organism>
<dbReference type="Proteomes" id="UP000011134">
    <property type="component" value="Unassembled WGS sequence"/>
</dbReference>